<dbReference type="Proteomes" id="UP000813444">
    <property type="component" value="Unassembled WGS sequence"/>
</dbReference>
<accession>A0A8K0WLN3</accession>
<dbReference type="EMBL" id="JAGPNK010000014">
    <property type="protein sequence ID" value="KAH7309038.1"/>
    <property type="molecule type" value="Genomic_DNA"/>
</dbReference>
<comment type="caution">
    <text evidence="2">The sequence shown here is derived from an EMBL/GenBank/DDBJ whole genome shotgun (WGS) entry which is preliminary data.</text>
</comment>
<feature type="region of interest" description="Disordered" evidence="1">
    <location>
        <begin position="93"/>
        <end position="183"/>
    </location>
</feature>
<name>A0A8K0WLN3_9HYPO</name>
<gene>
    <name evidence="2" type="ORF">B0I35DRAFT_515389</name>
</gene>
<feature type="compositionally biased region" description="Basic and acidic residues" evidence="1">
    <location>
        <begin position="1"/>
        <end position="24"/>
    </location>
</feature>
<organism evidence="2 3">
    <name type="scientific">Stachybotrys elegans</name>
    <dbReference type="NCBI Taxonomy" id="80388"/>
    <lineage>
        <taxon>Eukaryota</taxon>
        <taxon>Fungi</taxon>
        <taxon>Dikarya</taxon>
        <taxon>Ascomycota</taxon>
        <taxon>Pezizomycotina</taxon>
        <taxon>Sordariomycetes</taxon>
        <taxon>Hypocreomycetidae</taxon>
        <taxon>Hypocreales</taxon>
        <taxon>Stachybotryaceae</taxon>
        <taxon>Stachybotrys</taxon>
    </lineage>
</organism>
<keyword evidence="3" id="KW-1185">Reference proteome</keyword>
<sequence>MASDQNRKRSRADDLSQDHCPDKKIKSRSKLHGPSNFPPDFWDNLSKVCLTRRALRELDRRNSTRPAPGPATPAAYAIIDLAKFARRGGPDLRYLGRCPEPKDAKAQVASSRSSASSRRTKSTKATTLSRSSGKPSAYGPEFETHLTDHGVYPEGYEYPEDRSTPEPGNQAHQDLSVARPSLSPSCFPESKFRDFKQKDARATFENDVMAAVVPIICGDADIPSRQNAPDGRPEYHMTKVRGFDMTDSRETFVQGATAFLNARDLAQRHRDAFIHAANARARQTDAEVPPEADVTVVLVEQSQESASENFVEQSFAQSPVEFSATQEARPGHVAGTRPINVL</sequence>
<feature type="region of interest" description="Disordered" evidence="1">
    <location>
        <begin position="1"/>
        <end position="43"/>
    </location>
</feature>
<evidence type="ECO:0000313" key="3">
    <source>
        <dbReference type="Proteomes" id="UP000813444"/>
    </source>
</evidence>
<dbReference type="AlphaFoldDB" id="A0A8K0WLN3"/>
<reference evidence="2" key="1">
    <citation type="journal article" date="2021" name="Nat. Commun.">
        <title>Genetic determinants of endophytism in the Arabidopsis root mycobiome.</title>
        <authorList>
            <person name="Mesny F."/>
            <person name="Miyauchi S."/>
            <person name="Thiergart T."/>
            <person name="Pickel B."/>
            <person name="Atanasova L."/>
            <person name="Karlsson M."/>
            <person name="Huettel B."/>
            <person name="Barry K.W."/>
            <person name="Haridas S."/>
            <person name="Chen C."/>
            <person name="Bauer D."/>
            <person name="Andreopoulos W."/>
            <person name="Pangilinan J."/>
            <person name="LaButti K."/>
            <person name="Riley R."/>
            <person name="Lipzen A."/>
            <person name="Clum A."/>
            <person name="Drula E."/>
            <person name="Henrissat B."/>
            <person name="Kohler A."/>
            <person name="Grigoriev I.V."/>
            <person name="Martin F.M."/>
            <person name="Hacquard S."/>
        </authorList>
    </citation>
    <scope>NUCLEOTIDE SEQUENCE</scope>
    <source>
        <strain evidence="2">MPI-CAGE-CH-0235</strain>
    </source>
</reference>
<feature type="compositionally biased region" description="Low complexity" evidence="1">
    <location>
        <begin position="109"/>
        <end position="132"/>
    </location>
</feature>
<protein>
    <submittedName>
        <fullName evidence="2">Uncharacterized protein</fullName>
    </submittedName>
</protein>
<proteinExistence type="predicted"/>
<dbReference type="OrthoDB" id="5336565at2759"/>
<evidence type="ECO:0000313" key="2">
    <source>
        <dbReference type="EMBL" id="KAH7309038.1"/>
    </source>
</evidence>
<evidence type="ECO:0000256" key="1">
    <source>
        <dbReference type="SAM" id="MobiDB-lite"/>
    </source>
</evidence>